<organism evidence="6 7">
    <name type="scientific">Actinoplanes missouriensis (strain ATCC 14538 / DSM 43046 / CBS 188.64 / JCM 3121 / NBRC 102363 / NCIMB 12654 / NRRL B-3342 / UNCC 431)</name>
    <dbReference type="NCBI Taxonomy" id="512565"/>
    <lineage>
        <taxon>Bacteria</taxon>
        <taxon>Bacillati</taxon>
        <taxon>Actinomycetota</taxon>
        <taxon>Actinomycetes</taxon>
        <taxon>Micromonosporales</taxon>
        <taxon>Micromonosporaceae</taxon>
        <taxon>Actinoplanes</taxon>
    </lineage>
</organism>
<dbReference type="InterPro" id="IPR049445">
    <property type="entry name" value="TetR_SbtR-like_C"/>
</dbReference>
<dbReference type="KEGG" id="ams:AMIS_49570"/>
<accession>I0HAZ0</accession>
<evidence type="ECO:0000256" key="4">
    <source>
        <dbReference type="PROSITE-ProRule" id="PRU00335"/>
    </source>
</evidence>
<dbReference type="GO" id="GO:0003700">
    <property type="term" value="F:DNA-binding transcription factor activity"/>
    <property type="evidence" value="ECO:0007669"/>
    <property type="project" value="TreeGrafter"/>
</dbReference>
<keyword evidence="3" id="KW-0804">Transcription</keyword>
<keyword evidence="7" id="KW-1185">Reference proteome</keyword>
<dbReference type="PATRIC" id="fig|512565.3.peg.4946"/>
<evidence type="ECO:0000256" key="3">
    <source>
        <dbReference type="ARBA" id="ARBA00023163"/>
    </source>
</evidence>
<dbReference type="InterPro" id="IPR036271">
    <property type="entry name" value="Tet_transcr_reg_TetR-rel_C_sf"/>
</dbReference>
<dbReference type="Pfam" id="PF00440">
    <property type="entry name" value="TetR_N"/>
    <property type="match status" value="1"/>
</dbReference>
<dbReference type="InterPro" id="IPR050109">
    <property type="entry name" value="HTH-type_TetR-like_transc_reg"/>
</dbReference>
<dbReference type="PANTHER" id="PTHR30055:SF234">
    <property type="entry name" value="HTH-TYPE TRANSCRIPTIONAL REGULATOR BETI"/>
    <property type="match status" value="1"/>
</dbReference>
<sequence length="222" mass="24895">MEKIFHFATIRYVDEPGSPLRRDAERNRQLLLRTAYDLMASAGLDVSYEDIARAAGTGMGTIYRRFPQRRDLLDALFSKHIDTVIDLTEQAARHDDAWTGLTWFLERQLEIEAQSRGLGELLRSRNQATTLVQRAHERMTPLVAGLIARAVRAGQLPPGATPADFAAVHVMVGGVMDASRDFAPQLWRRALRIALAGLRHADLSGDMPDEAVIDHLYHDEKN</sequence>
<dbReference type="InterPro" id="IPR001647">
    <property type="entry name" value="HTH_TetR"/>
</dbReference>
<dbReference type="GO" id="GO:0000976">
    <property type="term" value="F:transcription cis-regulatory region binding"/>
    <property type="evidence" value="ECO:0007669"/>
    <property type="project" value="TreeGrafter"/>
</dbReference>
<feature type="domain" description="HTH tetR-type" evidence="5">
    <location>
        <begin position="25"/>
        <end position="84"/>
    </location>
</feature>
<gene>
    <name evidence="6" type="ordered locus">AMIS_49570</name>
</gene>
<name>I0HAZ0_ACTM4</name>
<evidence type="ECO:0000313" key="6">
    <source>
        <dbReference type="EMBL" id="BAL90177.1"/>
    </source>
</evidence>
<dbReference type="SUPFAM" id="SSF48498">
    <property type="entry name" value="Tetracyclin repressor-like, C-terminal domain"/>
    <property type="match status" value="1"/>
</dbReference>
<evidence type="ECO:0000256" key="1">
    <source>
        <dbReference type="ARBA" id="ARBA00023015"/>
    </source>
</evidence>
<dbReference type="PANTHER" id="PTHR30055">
    <property type="entry name" value="HTH-TYPE TRANSCRIPTIONAL REGULATOR RUTR"/>
    <property type="match status" value="1"/>
</dbReference>
<dbReference type="eggNOG" id="COG1309">
    <property type="taxonomic scope" value="Bacteria"/>
</dbReference>
<dbReference type="HOGENOM" id="CLU_069356_17_0_11"/>
<dbReference type="AlphaFoldDB" id="I0HAZ0"/>
<dbReference type="Proteomes" id="UP000007882">
    <property type="component" value="Chromosome"/>
</dbReference>
<proteinExistence type="predicted"/>
<evidence type="ECO:0000259" key="5">
    <source>
        <dbReference type="PROSITE" id="PS50977"/>
    </source>
</evidence>
<reference evidence="6 7" key="1">
    <citation type="submission" date="2012-02" db="EMBL/GenBank/DDBJ databases">
        <title>Complete genome sequence of Actinoplanes missouriensis 431 (= NBRC 102363).</title>
        <authorList>
            <person name="Ohnishi Y."/>
            <person name="Ishikawa J."/>
            <person name="Sekine M."/>
            <person name="Hosoyama A."/>
            <person name="Harada T."/>
            <person name="Narita H."/>
            <person name="Hata T."/>
            <person name="Konno Y."/>
            <person name="Tutikane K."/>
            <person name="Fujita N."/>
            <person name="Horinouchi S."/>
            <person name="Hayakawa M."/>
        </authorList>
    </citation>
    <scope>NUCLEOTIDE SEQUENCE [LARGE SCALE GENOMIC DNA]</scope>
    <source>
        <strain evidence="7">ATCC 14538 / DSM 43046 / CBS 188.64 / JCM 3121 / NBRC 102363 / NCIMB 12654 / NRRL B-3342 / UNCC 431</strain>
    </source>
</reference>
<dbReference type="InterPro" id="IPR009057">
    <property type="entry name" value="Homeodomain-like_sf"/>
</dbReference>
<evidence type="ECO:0000256" key="2">
    <source>
        <dbReference type="ARBA" id="ARBA00023125"/>
    </source>
</evidence>
<dbReference type="PRINTS" id="PR00455">
    <property type="entry name" value="HTHTETR"/>
</dbReference>
<dbReference type="Gene3D" id="1.10.357.10">
    <property type="entry name" value="Tetracycline Repressor, domain 2"/>
    <property type="match status" value="1"/>
</dbReference>
<keyword evidence="2 4" id="KW-0238">DNA-binding</keyword>
<dbReference type="PROSITE" id="PS50977">
    <property type="entry name" value="HTH_TETR_2"/>
    <property type="match status" value="1"/>
</dbReference>
<dbReference type="Pfam" id="PF21597">
    <property type="entry name" value="TetR_C_43"/>
    <property type="match status" value="1"/>
</dbReference>
<feature type="DNA-binding region" description="H-T-H motif" evidence="4">
    <location>
        <begin position="47"/>
        <end position="66"/>
    </location>
</feature>
<dbReference type="SUPFAM" id="SSF46689">
    <property type="entry name" value="Homeodomain-like"/>
    <property type="match status" value="1"/>
</dbReference>
<dbReference type="EMBL" id="AP012319">
    <property type="protein sequence ID" value="BAL90177.1"/>
    <property type="molecule type" value="Genomic_DNA"/>
</dbReference>
<keyword evidence="1" id="KW-0805">Transcription regulation</keyword>
<evidence type="ECO:0000313" key="7">
    <source>
        <dbReference type="Proteomes" id="UP000007882"/>
    </source>
</evidence>
<protein>
    <submittedName>
        <fullName evidence="6">Putative TetR-family transcriptional regulator</fullName>
    </submittedName>
</protein>
<dbReference type="STRING" id="512565.AMIS_49570"/>